<name>A0A928UXG5_9SPHI</name>
<gene>
    <name evidence="1" type="ORF">C4F49_01565</name>
</gene>
<keyword evidence="2" id="KW-1185">Reference proteome</keyword>
<evidence type="ECO:0000313" key="2">
    <source>
        <dbReference type="Proteomes" id="UP000616201"/>
    </source>
</evidence>
<proteinExistence type="predicted"/>
<dbReference type="EMBL" id="PRDK01000001">
    <property type="protein sequence ID" value="MBE8712369.1"/>
    <property type="molecule type" value="Genomic_DNA"/>
</dbReference>
<sequence>MKKLINLFISLFSEPGFNKEWVEDKESGYFKDGNIVGAWQSVSYVDISKNGKAAEKKYTTDIYQFVEDGSLHFAKLRDDGVSPNYVRWYDKYRFTNGFLKFKLASNWYFEGSPEAEFLFKGDNEAKMTVRVSDEYFQEVKLVRVQVNLHKTYSN</sequence>
<dbReference type="AlphaFoldDB" id="A0A928UXG5"/>
<comment type="caution">
    <text evidence="1">The sequence shown here is derived from an EMBL/GenBank/DDBJ whole genome shotgun (WGS) entry which is preliminary data.</text>
</comment>
<dbReference type="RefSeq" id="WP_196934707.1">
    <property type="nucleotide sequence ID" value="NZ_MU158698.1"/>
</dbReference>
<organism evidence="1 2">
    <name type="scientific">Sphingobacterium hungaricum</name>
    <dbReference type="NCBI Taxonomy" id="2082723"/>
    <lineage>
        <taxon>Bacteria</taxon>
        <taxon>Pseudomonadati</taxon>
        <taxon>Bacteroidota</taxon>
        <taxon>Sphingobacteriia</taxon>
        <taxon>Sphingobacteriales</taxon>
        <taxon>Sphingobacteriaceae</taxon>
        <taxon>Sphingobacterium</taxon>
    </lineage>
</organism>
<accession>A0A928UXG5</accession>
<reference evidence="1" key="1">
    <citation type="submission" date="2018-02" db="EMBL/GenBank/DDBJ databases">
        <authorList>
            <person name="Vasarhelyi B.M."/>
            <person name="Deshmukh S."/>
            <person name="Balint B."/>
            <person name="Kukolya J."/>
        </authorList>
    </citation>
    <scope>NUCLEOTIDE SEQUENCE</scope>
    <source>
        <strain evidence="1">KB22</strain>
    </source>
</reference>
<dbReference type="Proteomes" id="UP000616201">
    <property type="component" value="Unassembled WGS sequence"/>
</dbReference>
<protein>
    <submittedName>
        <fullName evidence="1">Uncharacterized protein</fullName>
    </submittedName>
</protein>
<evidence type="ECO:0000313" key="1">
    <source>
        <dbReference type="EMBL" id="MBE8712369.1"/>
    </source>
</evidence>